<name>A0A8S5L072_9VIRU</name>
<organism evidence="1 2">
    <name type="scientific">ssRNA phage SRR5466727_9</name>
    <dbReference type="NCBI Taxonomy" id="2786438"/>
    <lineage>
        <taxon>Viruses</taxon>
        <taxon>Riboviria</taxon>
        <taxon>Orthornavirae</taxon>
        <taxon>Lenarviricota</taxon>
        <taxon>Leviviricetes</taxon>
        <taxon>Timlovirales</taxon>
        <taxon>Steitzviridae</taxon>
        <taxon>Limaivirus</taxon>
        <taxon>Limaivirus borborocola</taxon>
    </lineage>
</organism>
<reference evidence="1 2" key="1">
    <citation type="submission" date="2020-09" db="EMBL/GenBank/DDBJ databases">
        <title>Leviviricetes taxonomy.</title>
        <authorList>
            <person name="Stockdale S.R."/>
            <person name="Callanan J."/>
            <person name="Adriaenssens E.M."/>
            <person name="Kuhn J.H."/>
            <person name="Rumnieks J."/>
            <person name="Shkoporov A."/>
            <person name="Draper L.A."/>
            <person name="Ross P."/>
            <person name="Hill C."/>
        </authorList>
    </citation>
    <scope>NUCLEOTIDE SEQUENCE [LARGE SCALE GENOMIC DNA]</scope>
</reference>
<dbReference type="RefSeq" id="YP_010770874.1">
    <property type="nucleotide sequence ID" value="NC_074417.1"/>
</dbReference>
<keyword evidence="2" id="KW-1185">Reference proteome</keyword>
<evidence type="ECO:0000313" key="1">
    <source>
        <dbReference type="EMBL" id="DAD50839.1"/>
    </source>
</evidence>
<protein>
    <submittedName>
        <fullName evidence="1">Uncharacterized protein</fullName>
    </submittedName>
</protein>
<dbReference type="Proteomes" id="UP000678897">
    <property type="component" value="Segment"/>
</dbReference>
<sequence>MTNENSSKGQEDFKYVLDILNLVRALASAYQDIRRSLKSDRKVSRRVRQMRSNLLAVLEADKHARSLGDAFEAGPHDASRGVQLDLPFTKVNRP</sequence>
<proteinExistence type="predicted"/>
<accession>A0A8S5L072</accession>
<evidence type="ECO:0000313" key="2">
    <source>
        <dbReference type="Proteomes" id="UP000678897"/>
    </source>
</evidence>
<gene>
    <name evidence="1" type="primary">SRR5466727_9_3</name>
</gene>
<dbReference type="KEGG" id="vg:80400432"/>
<dbReference type="EMBL" id="BK013641">
    <property type="protein sequence ID" value="DAD50839.1"/>
    <property type="molecule type" value="Genomic_RNA"/>
</dbReference>
<dbReference type="GeneID" id="80400432"/>